<name>A0A0B6Z052_9EUPU</name>
<sequence>GTKLLIKGKVTYIPGAGNAFSRLMLKLVNLDFTNDLALLSHRLQDMQENVDVLAEMGMSKINEKYSETTTYRKTRY</sequence>
<proteinExistence type="predicted"/>
<feature type="non-terminal residue" evidence="1">
    <location>
        <position position="1"/>
    </location>
</feature>
<accession>A0A0B6Z052</accession>
<dbReference type="AlphaFoldDB" id="A0A0B6Z052"/>
<organism evidence="1">
    <name type="scientific">Arion vulgaris</name>
    <dbReference type="NCBI Taxonomy" id="1028688"/>
    <lineage>
        <taxon>Eukaryota</taxon>
        <taxon>Metazoa</taxon>
        <taxon>Spiralia</taxon>
        <taxon>Lophotrochozoa</taxon>
        <taxon>Mollusca</taxon>
        <taxon>Gastropoda</taxon>
        <taxon>Heterobranchia</taxon>
        <taxon>Euthyneura</taxon>
        <taxon>Panpulmonata</taxon>
        <taxon>Eupulmonata</taxon>
        <taxon>Stylommatophora</taxon>
        <taxon>Helicina</taxon>
        <taxon>Arionoidea</taxon>
        <taxon>Arionidae</taxon>
        <taxon>Arion</taxon>
    </lineage>
</organism>
<protein>
    <submittedName>
        <fullName evidence="1">Uncharacterized protein</fullName>
    </submittedName>
</protein>
<gene>
    <name evidence="1" type="primary">ORF43219</name>
</gene>
<evidence type="ECO:0000313" key="1">
    <source>
        <dbReference type="EMBL" id="CEK61767.1"/>
    </source>
</evidence>
<reference evidence="1" key="1">
    <citation type="submission" date="2014-12" db="EMBL/GenBank/DDBJ databases">
        <title>Insight into the proteome of Arion vulgaris.</title>
        <authorList>
            <person name="Aradska J."/>
            <person name="Bulat T."/>
            <person name="Smidak R."/>
            <person name="Sarate P."/>
            <person name="Gangsoo J."/>
            <person name="Sialana F."/>
            <person name="Bilban M."/>
            <person name="Lubec G."/>
        </authorList>
    </citation>
    <scope>NUCLEOTIDE SEQUENCE</scope>
    <source>
        <tissue evidence="1">Skin</tissue>
    </source>
</reference>
<dbReference type="EMBL" id="HACG01014902">
    <property type="protein sequence ID" value="CEK61767.1"/>
    <property type="molecule type" value="Transcribed_RNA"/>
</dbReference>